<evidence type="ECO:0000256" key="1">
    <source>
        <dbReference type="ARBA" id="ARBA00022884"/>
    </source>
</evidence>
<evidence type="ECO:0000313" key="6">
    <source>
        <dbReference type="Proteomes" id="UP000777482"/>
    </source>
</evidence>
<keyword evidence="6" id="KW-1185">Reference proteome</keyword>
<feature type="compositionally biased region" description="Basic and acidic residues" evidence="3">
    <location>
        <begin position="317"/>
        <end position="326"/>
    </location>
</feature>
<name>A0A9P7B1U3_RHOMI</name>
<feature type="compositionally biased region" description="Low complexity" evidence="3">
    <location>
        <begin position="84"/>
        <end position="114"/>
    </location>
</feature>
<gene>
    <name evidence="5" type="ORF">C6P46_002230</name>
</gene>
<accession>A0A9P7B1U3</accession>
<dbReference type="OrthoDB" id="439993at2759"/>
<evidence type="ECO:0000256" key="2">
    <source>
        <dbReference type="PROSITE-ProRule" id="PRU01288"/>
    </source>
</evidence>
<evidence type="ECO:0000256" key="3">
    <source>
        <dbReference type="SAM" id="MobiDB-lite"/>
    </source>
</evidence>
<dbReference type="GO" id="GO:1904868">
    <property type="term" value="P:telomerase catalytic core complex assembly"/>
    <property type="evidence" value="ECO:0007669"/>
    <property type="project" value="InterPro"/>
</dbReference>
<dbReference type="InterPro" id="IPR045537">
    <property type="entry name" value="Lar7_xRRM"/>
</dbReference>
<dbReference type="Pfam" id="PF19977">
    <property type="entry name" value="xRRM"/>
    <property type="match status" value="2"/>
</dbReference>
<evidence type="ECO:0000313" key="5">
    <source>
        <dbReference type="EMBL" id="KAG0653754.1"/>
    </source>
</evidence>
<feature type="domain" description="XRRM" evidence="4">
    <location>
        <begin position="517"/>
        <end position="716"/>
    </location>
</feature>
<keyword evidence="1 2" id="KW-0694">RNA-binding</keyword>
<feature type="region of interest" description="Disordered" evidence="3">
    <location>
        <begin position="415"/>
        <end position="496"/>
    </location>
</feature>
<protein>
    <recommendedName>
        <fullName evidence="4">XRRM domain-containing protein</fullName>
    </recommendedName>
</protein>
<dbReference type="Proteomes" id="UP000777482">
    <property type="component" value="Unassembled WGS sequence"/>
</dbReference>
<feature type="compositionally biased region" description="Polar residues" evidence="3">
    <location>
        <begin position="463"/>
        <end position="473"/>
    </location>
</feature>
<feature type="compositionally biased region" description="Basic residues" evidence="3">
    <location>
        <begin position="753"/>
        <end position="762"/>
    </location>
</feature>
<feature type="region of interest" description="Disordered" evidence="3">
    <location>
        <begin position="685"/>
        <end position="762"/>
    </location>
</feature>
<dbReference type="PROSITE" id="PS51939">
    <property type="entry name" value="XRRM"/>
    <property type="match status" value="1"/>
</dbReference>
<proteinExistence type="predicted"/>
<comment type="caution">
    <text evidence="5">The sequence shown here is derived from an EMBL/GenBank/DDBJ whole genome shotgun (WGS) entry which is preliminary data.</text>
</comment>
<dbReference type="AlphaFoldDB" id="A0A9P7B1U3"/>
<dbReference type="GO" id="GO:1990904">
    <property type="term" value="C:ribonucleoprotein complex"/>
    <property type="evidence" value="ECO:0007669"/>
    <property type="project" value="UniProtKB-UniRule"/>
</dbReference>
<feature type="compositionally biased region" description="Low complexity" evidence="3">
    <location>
        <begin position="718"/>
        <end position="735"/>
    </location>
</feature>
<feature type="compositionally biased region" description="Basic and acidic residues" evidence="3">
    <location>
        <begin position="334"/>
        <end position="348"/>
    </location>
</feature>
<feature type="compositionally biased region" description="Low complexity" evidence="3">
    <location>
        <begin position="262"/>
        <end position="275"/>
    </location>
</feature>
<organism evidence="5 6">
    <name type="scientific">Rhodotorula mucilaginosa</name>
    <name type="common">Yeast</name>
    <name type="synonym">Rhodotorula rubra</name>
    <dbReference type="NCBI Taxonomy" id="5537"/>
    <lineage>
        <taxon>Eukaryota</taxon>
        <taxon>Fungi</taxon>
        <taxon>Dikarya</taxon>
        <taxon>Basidiomycota</taxon>
        <taxon>Pucciniomycotina</taxon>
        <taxon>Microbotryomycetes</taxon>
        <taxon>Sporidiobolales</taxon>
        <taxon>Sporidiobolaceae</taxon>
        <taxon>Rhodotorula</taxon>
    </lineage>
</organism>
<dbReference type="EMBL" id="PUHQ01000178">
    <property type="protein sequence ID" value="KAG0653754.1"/>
    <property type="molecule type" value="Genomic_DNA"/>
</dbReference>
<evidence type="ECO:0000259" key="4">
    <source>
        <dbReference type="PROSITE" id="PS51939"/>
    </source>
</evidence>
<feature type="region of interest" description="Disordered" evidence="3">
    <location>
        <begin position="1"/>
        <end position="114"/>
    </location>
</feature>
<sequence>MSSPDSLFSDPATPSGSSHTPAREDDPMTSLNVGDDEKVELPATSGDVEAAPAFVPRSIARNRKPPARPNAAALFARGAVMPDSSSSSSSPSTTAPAAPAAASSSTSTANSAPAKITKAESDHLEAILCTIEAALSDFGLSVHGKGGILERFSEAQAAGKEAWIHVSQLLQNPAVHPSGYQVGRKDAPDVARLRAMDPAAWDDMVLYLENIPFAATTSQERSLSRFISSALGSPVQRLILPPLFDPTSKSRSRDDELPEDGAQNSQAQAFAQSRGGPKRGIGLPKGGGPFKGFAFVVLRNAEDVDRALSTYPWQGEPKTREAQRDPDDADDEADAHMEEGRDEPDPKGKGKAKKAKPSPAEKSRNAGLRALKYSRWLELKREYIAYRHDLETLLDAQLAGEMDRMRYPDVKRDLPPHLARQHVPPHRAPLPPPRQSDSQPQQETPHRQKRAASPSSPPPDSEMPTTTAADTGVSSSAKRQKRASSPTAAFNARVKRLRTPSPGIDLASDAALDVQGAYPEGCVLWIRNVHENSTRTTLKALFGALLDQLQEGSGKGVEFVDYEKGLDTVSTLPLSNRFLAHNSDENMGAAQCHLRFSSPALATVMHNHLSSTPSLHLSQTILTPASSLSPSSLAAATTASRRPLISTMLSGEEERRYWANVPEATRRVARKAAGAKVGLLKDPRNLTAGDAADTNDAGGRAGGGRGRGKGKRKGGGAARPAEVPSAPAAVAFEEPPQQHQAAPVDEADAPPAAKKRKRPSRL</sequence>
<dbReference type="GO" id="GO:0070034">
    <property type="term" value="F:telomerase RNA binding"/>
    <property type="evidence" value="ECO:0007669"/>
    <property type="project" value="InterPro"/>
</dbReference>
<feature type="region of interest" description="Disordered" evidence="3">
    <location>
        <begin position="308"/>
        <end position="366"/>
    </location>
</feature>
<feature type="compositionally biased region" description="Polar residues" evidence="3">
    <location>
        <begin position="1"/>
        <end position="20"/>
    </location>
</feature>
<dbReference type="InterPro" id="IPR014886">
    <property type="entry name" value="La_xRRM"/>
</dbReference>
<reference evidence="5 6" key="1">
    <citation type="submission" date="2020-11" db="EMBL/GenBank/DDBJ databases">
        <title>Kefir isolates.</title>
        <authorList>
            <person name="Marcisauskas S."/>
            <person name="Kim Y."/>
            <person name="Blasche S."/>
        </authorList>
    </citation>
    <scope>NUCLEOTIDE SEQUENCE [LARGE SCALE GENOMIC DNA]</scope>
    <source>
        <strain evidence="5 6">KR</strain>
    </source>
</reference>
<feature type="region of interest" description="Disordered" evidence="3">
    <location>
        <begin position="242"/>
        <end position="285"/>
    </location>
</feature>